<dbReference type="HOGENOM" id="CLU_1049825_0_0_1"/>
<keyword evidence="4" id="KW-0256">Endoplasmic reticulum</keyword>
<dbReference type="KEGG" id="clu:CLUG_05906"/>
<feature type="transmembrane region" description="Helical" evidence="8">
    <location>
        <begin position="83"/>
        <end position="101"/>
    </location>
</feature>
<evidence type="ECO:0000256" key="5">
    <source>
        <dbReference type="ARBA" id="ARBA00022989"/>
    </source>
</evidence>
<dbReference type="GO" id="GO:0005789">
    <property type="term" value="C:endoplasmic reticulum membrane"/>
    <property type="evidence" value="ECO:0007669"/>
    <property type="project" value="UniProtKB-SubCell"/>
</dbReference>
<evidence type="ECO:0000256" key="1">
    <source>
        <dbReference type="ARBA" id="ARBA00004477"/>
    </source>
</evidence>
<keyword evidence="5 8" id="KW-1133">Transmembrane helix</keyword>
<organism evidence="9 10">
    <name type="scientific">Clavispora lusitaniae (strain ATCC 42720)</name>
    <name type="common">Yeast</name>
    <name type="synonym">Candida lusitaniae</name>
    <dbReference type="NCBI Taxonomy" id="306902"/>
    <lineage>
        <taxon>Eukaryota</taxon>
        <taxon>Fungi</taxon>
        <taxon>Dikarya</taxon>
        <taxon>Ascomycota</taxon>
        <taxon>Saccharomycotina</taxon>
        <taxon>Pichiomycetes</taxon>
        <taxon>Metschnikowiaceae</taxon>
        <taxon>Clavispora</taxon>
    </lineage>
</organism>
<dbReference type="GeneID" id="8494722"/>
<reference evidence="9 10" key="1">
    <citation type="journal article" date="2009" name="Nature">
        <title>Evolution of pathogenicity and sexual reproduction in eight Candida genomes.</title>
        <authorList>
            <person name="Butler G."/>
            <person name="Rasmussen M.D."/>
            <person name="Lin M.F."/>
            <person name="Santos M.A."/>
            <person name="Sakthikumar S."/>
            <person name="Munro C.A."/>
            <person name="Rheinbay E."/>
            <person name="Grabherr M."/>
            <person name="Forche A."/>
            <person name="Reedy J.L."/>
            <person name="Agrafioti I."/>
            <person name="Arnaud M.B."/>
            <person name="Bates S."/>
            <person name="Brown A.J."/>
            <person name="Brunke S."/>
            <person name="Costanzo M.C."/>
            <person name="Fitzpatrick D.A."/>
            <person name="de Groot P.W."/>
            <person name="Harris D."/>
            <person name="Hoyer L.L."/>
            <person name="Hube B."/>
            <person name="Klis F.M."/>
            <person name="Kodira C."/>
            <person name="Lennard N."/>
            <person name="Logue M.E."/>
            <person name="Martin R."/>
            <person name="Neiman A.M."/>
            <person name="Nikolaou E."/>
            <person name="Quail M.A."/>
            <person name="Quinn J."/>
            <person name="Santos M.C."/>
            <person name="Schmitzberger F.F."/>
            <person name="Sherlock G."/>
            <person name="Shah P."/>
            <person name="Silverstein K.A."/>
            <person name="Skrzypek M.S."/>
            <person name="Soll D."/>
            <person name="Staggs R."/>
            <person name="Stansfield I."/>
            <person name="Stumpf M.P."/>
            <person name="Sudbery P.E."/>
            <person name="Srikantha T."/>
            <person name="Zeng Q."/>
            <person name="Berman J."/>
            <person name="Berriman M."/>
            <person name="Heitman J."/>
            <person name="Gow N.A."/>
            <person name="Lorenz M.C."/>
            <person name="Birren B.W."/>
            <person name="Kellis M."/>
            <person name="Cuomo C.A."/>
        </authorList>
    </citation>
    <scope>NUCLEOTIDE SEQUENCE [LARGE SCALE GENOMIC DNA]</scope>
    <source>
        <strain evidence="9 10">ATCC 42720</strain>
    </source>
</reference>
<evidence type="ECO:0000256" key="3">
    <source>
        <dbReference type="ARBA" id="ARBA00022801"/>
    </source>
</evidence>
<dbReference type="GO" id="GO:0019915">
    <property type="term" value="P:lipid storage"/>
    <property type="evidence" value="ECO:0007669"/>
    <property type="project" value="InterPro"/>
</dbReference>
<feature type="transmembrane region" description="Helical" evidence="8">
    <location>
        <begin position="204"/>
        <end position="222"/>
    </location>
</feature>
<sequence length="231" mass="26094">MATVAKTFSMELRNAAWPSLVFVLVFLVTLPLGTFGRTHRQLINENVGLTSLNAIFVHFGYWWFTAAYFGLIISARRKLRSPFFAYALNSACAIVFQAWFFGPSIVERINRISGGHCVADNGEKRRLTMRECLQCVNCSWIDGFDVSSHYYFLSSQFLLLWHVANCQAPSGRRTVLWILSALLMTIWFTEFCITSVFFHTAGERLAGLTGIIVALVAIRVDLEQSEEIVSS</sequence>
<keyword evidence="6" id="KW-0443">Lipid metabolism</keyword>
<gene>
    <name evidence="9" type="ORF">CLUG_05906</name>
</gene>
<dbReference type="InParanoid" id="C4YC89"/>
<dbReference type="GO" id="GO:0034389">
    <property type="term" value="P:lipid droplet organization"/>
    <property type="evidence" value="ECO:0007669"/>
    <property type="project" value="TreeGrafter"/>
</dbReference>
<dbReference type="AlphaFoldDB" id="C4YC89"/>
<feature type="transmembrane region" description="Helical" evidence="8">
    <location>
        <begin position="12"/>
        <end position="32"/>
    </location>
</feature>
<dbReference type="PANTHER" id="PTHR23129">
    <property type="entry name" value="ACYL-COENZYME A DIPHOSPHATASE FITM2"/>
    <property type="match status" value="1"/>
</dbReference>
<evidence type="ECO:0000256" key="2">
    <source>
        <dbReference type="ARBA" id="ARBA00022692"/>
    </source>
</evidence>
<keyword evidence="2 8" id="KW-0812">Transmembrane</keyword>
<dbReference type="OMA" id="FFHTIPE"/>
<name>C4YC89_CLAL4</name>
<protein>
    <recommendedName>
        <fullName evidence="11">FIT family protein</fullName>
    </recommendedName>
</protein>
<keyword evidence="7 8" id="KW-0472">Membrane</keyword>
<dbReference type="GO" id="GO:0010945">
    <property type="term" value="F:coenzyme A diphosphatase activity"/>
    <property type="evidence" value="ECO:0007669"/>
    <property type="project" value="InterPro"/>
</dbReference>
<proteinExistence type="predicted"/>
<evidence type="ECO:0000256" key="6">
    <source>
        <dbReference type="ARBA" id="ARBA00023098"/>
    </source>
</evidence>
<keyword evidence="3" id="KW-0378">Hydrolase</keyword>
<dbReference type="GO" id="GO:0008654">
    <property type="term" value="P:phospholipid biosynthetic process"/>
    <property type="evidence" value="ECO:0007669"/>
    <property type="project" value="TreeGrafter"/>
</dbReference>
<evidence type="ECO:0008006" key="11">
    <source>
        <dbReference type="Google" id="ProtNLM"/>
    </source>
</evidence>
<dbReference type="Pfam" id="PF10261">
    <property type="entry name" value="FIT"/>
    <property type="match status" value="1"/>
</dbReference>
<dbReference type="InterPro" id="IPR019388">
    <property type="entry name" value="FIT"/>
</dbReference>
<evidence type="ECO:0000313" key="10">
    <source>
        <dbReference type="Proteomes" id="UP000007703"/>
    </source>
</evidence>
<feature type="transmembrane region" description="Helical" evidence="8">
    <location>
        <begin position="175"/>
        <end position="198"/>
    </location>
</feature>
<accession>C4YC89</accession>
<dbReference type="VEuPathDB" id="FungiDB:CLUG_05906"/>
<evidence type="ECO:0000256" key="7">
    <source>
        <dbReference type="ARBA" id="ARBA00023136"/>
    </source>
</evidence>
<comment type="subcellular location">
    <subcellularLocation>
        <location evidence="1">Endoplasmic reticulum membrane</location>
        <topology evidence="1">Multi-pass membrane protein</topology>
    </subcellularLocation>
</comment>
<dbReference type="PANTHER" id="PTHR23129:SF0">
    <property type="entry name" value="ACYL-COENZYME A DIPHOSPHATASE FITM2"/>
    <property type="match status" value="1"/>
</dbReference>
<dbReference type="OrthoDB" id="5579088at2759"/>
<dbReference type="Proteomes" id="UP000007703">
    <property type="component" value="Unassembled WGS sequence"/>
</dbReference>
<evidence type="ECO:0000313" key="9">
    <source>
        <dbReference type="EMBL" id="EEQ41778.1"/>
    </source>
</evidence>
<evidence type="ECO:0000256" key="4">
    <source>
        <dbReference type="ARBA" id="ARBA00022824"/>
    </source>
</evidence>
<feature type="transmembrane region" description="Helical" evidence="8">
    <location>
        <begin position="52"/>
        <end position="71"/>
    </location>
</feature>
<evidence type="ECO:0000256" key="8">
    <source>
        <dbReference type="SAM" id="Phobius"/>
    </source>
</evidence>
<dbReference type="EMBL" id="CH408083">
    <property type="protein sequence ID" value="EEQ41778.1"/>
    <property type="molecule type" value="Genomic_DNA"/>
</dbReference>